<accession>A0A2A9M8X4</accession>
<dbReference type="PANTHER" id="PTHR47966:SF51">
    <property type="entry name" value="BETA-SITE APP-CLEAVING ENZYME, ISOFORM A-RELATED"/>
    <property type="match status" value="1"/>
</dbReference>
<protein>
    <submittedName>
        <fullName evidence="9">Aspartyl protease ASP1</fullName>
    </submittedName>
</protein>
<dbReference type="EMBL" id="NWUJ01000010">
    <property type="protein sequence ID" value="PFH32771.1"/>
    <property type="molecule type" value="Genomic_DNA"/>
</dbReference>
<sequence>MPLRKMQPLRQIGWDRNSITLPDLQERLVSALRQHEGFYAPDERRFSGFSDGDDISIHDYMNAQYYTEIYVGTPGQKVRVVVDTGSSDLWVCSASCGMACLLHKTYNHNKSDSYKPDGTTYRVQYALGPVGGFLSVDDVSLASLRTKEFLLAEADDLKGLGAAFFFGIFDGILGMGFPTLATKRLKPFMQVAIEQKVIDKWLFAFYLASENGVDGELAIGGVDRNRFVGDINFSKVVDSRYWMINSNGLKSNGELIAPTTRMIIDSGTSLIAGPLDEVTAIATMMGAFRVPFLVNGTFFIACDKVKVLRDLQLEIEGQEYPIKAKDLVIQVTTTQGAPCLFGMMGLKALEGALASPSDEIISPASRLAASARGPIGRAWILGDMFMRNIYTVFDYDNKQIGFARLKG</sequence>
<dbReference type="AlphaFoldDB" id="A0A2A9M8X4"/>
<keyword evidence="4 7" id="KW-0378">Hydrolase</keyword>
<dbReference type="OrthoDB" id="771136at2759"/>
<evidence type="ECO:0000313" key="10">
    <source>
        <dbReference type="Proteomes" id="UP000224006"/>
    </source>
</evidence>
<dbReference type="PROSITE" id="PS51767">
    <property type="entry name" value="PEPTIDASE_A1"/>
    <property type="match status" value="1"/>
</dbReference>
<dbReference type="SUPFAM" id="SSF50630">
    <property type="entry name" value="Acid proteases"/>
    <property type="match status" value="1"/>
</dbReference>
<dbReference type="InterPro" id="IPR021109">
    <property type="entry name" value="Peptidase_aspartic_dom_sf"/>
</dbReference>
<evidence type="ECO:0000256" key="5">
    <source>
        <dbReference type="PIRSR" id="PIRSR601461-1"/>
    </source>
</evidence>
<keyword evidence="2 7" id="KW-0645">Protease</keyword>
<dbReference type="PROSITE" id="PS00141">
    <property type="entry name" value="ASP_PROTEASE"/>
    <property type="match status" value="1"/>
</dbReference>
<dbReference type="InterPro" id="IPR001461">
    <property type="entry name" value="Aspartic_peptidase_A1"/>
</dbReference>
<dbReference type="GO" id="GO:0004190">
    <property type="term" value="F:aspartic-type endopeptidase activity"/>
    <property type="evidence" value="ECO:0007669"/>
    <property type="project" value="UniProtKB-KW"/>
</dbReference>
<evidence type="ECO:0000256" key="1">
    <source>
        <dbReference type="ARBA" id="ARBA00007447"/>
    </source>
</evidence>
<dbReference type="STRING" id="94643.A0A2A9M8X4"/>
<evidence type="ECO:0000256" key="3">
    <source>
        <dbReference type="ARBA" id="ARBA00022750"/>
    </source>
</evidence>
<feature type="domain" description="Peptidase A1" evidence="8">
    <location>
        <begin position="65"/>
        <end position="403"/>
    </location>
</feature>
<feature type="active site" evidence="5">
    <location>
        <position position="83"/>
    </location>
</feature>
<organism evidence="9 10">
    <name type="scientific">Besnoitia besnoiti</name>
    <name type="common">Apicomplexan protozoan</name>
    <dbReference type="NCBI Taxonomy" id="94643"/>
    <lineage>
        <taxon>Eukaryota</taxon>
        <taxon>Sar</taxon>
        <taxon>Alveolata</taxon>
        <taxon>Apicomplexa</taxon>
        <taxon>Conoidasida</taxon>
        <taxon>Coccidia</taxon>
        <taxon>Eucoccidiorida</taxon>
        <taxon>Eimeriorina</taxon>
        <taxon>Sarcocystidae</taxon>
        <taxon>Besnoitia</taxon>
    </lineage>
</organism>
<gene>
    <name evidence="9" type="ORF">BESB_013830</name>
</gene>
<evidence type="ECO:0000259" key="8">
    <source>
        <dbReference type="PROSITE" id="PS51767"/>
    </source>
</evidence>
<keyword evidence="6" id="KW-1015">Disulfide bond</keyword>
<name>A0A2A9M8X4_BESBE</name>
<feature type="disulfide bond" evidence="6">
    <location>
        <begin position="96"/>
        <end position="100"/>
    </location>
</feature>
<evidence type="ECO:0000256" key="6">
    <source>
        <dbReference type="PIRSR" id="PIRSR601461-2"/>
    </source>
</evidence>
<comment type="caution">
    <text evidence="9">The sequence shown here is derived from an EMBL/GenBank/DDBJ whole genome shotgun (WGS) entry which is preliminary data.</text>
</comment>
<dbReference type="GO" id="GO:0016485">
    <property type="term" value="P:protein processing"/>
    <property type="evidence" value="ECO:0007669"/>
    <property type="project" value="UniProtKB-ARBA"/>
</dbReference>
<dbReference type="PANTHER" id="PTHR47966">
    <property type="entry name" value="BETA-SITE APP-CLEAVING ENZYME, ISOFORM A-RELATED"/>
    <property type="match status" value="1"/>
</dbReference>
<dbReference type="GeneID" id="40306445"/>
<dbReference type="Pfam" id="PF00026">
    <property type="entry name" value="Asp"/>
    <property type="match status" value="1"/>
</dbReference>
<evidence type="ECO:0000256" key="7">
    <source>
        <dbReference type="RuleBase" id="RU000454"/>
    </source>
</evidence>
<dbReference type="PRINTS" id="PR00792">
    <property type="entry name" value="PEPSIN"/>
</dbReference>
<keyword evidence="3 7" id="KW-0064">Aspartyl protease</keyword>
<keyword evidence="10" id="KW-1185">Reference proteome</keyword>
<dbReference type="FunFam" id="2.40.70.10:FF:000115">
    <property type="entry name" value="Lysosomal aspartic protease"/>
    <property type="match status" value="1"/>
</dbReference>
<dbReference type="Gene3D" id="2.40.70.10">
    <property type="entry name" value="Acid Proteases"/>
    <property type="match status" value="2"/>
</dbReference>
<dbReference type="Proteomes" id="UP000224006">
    <property type="component" value="Chromosome IX"/>
</dbReference>
<proteinExistence type="inferred from homology"/>
<reference evidence="9 10" key="1">
    <citation type="submission" date="2017-09" db="EMBL/GenBank/DDBJ databases">
        <title>Genome sequencing of Besnoitia besnoiti strain Bb-Ger1.</title>
        <authorList>
            <person name="Schares G."/>
            <person name="Venepally P."/>
            <person name="Lorenzi H.A."/>
        </authorList>
    </citation>
    <scope>NUCLEOTIDE SEQUENCE [LARGE SCALE GENOMIC DNA]</scope>
    <source>
        <strain evidence="9 10">Bb-Ger1</strain>
    </source>
</reference>
<dbReference type="InterPro" id="IPR033121">
    <property type="entry name" value="PEPTIDASE_A1"/>
</dbReference>
<dbReference type="RefSeq" id="XP_029216780.1">
    <property type="nucleotide sequence ID" value="XM_029360113.1"/>
</dbReference>
<evidence type="ECO:0000256" key="4">
    <source>
        <dbReference type="ARBA" id="ARBA00022801"/>
    </source>
</evidence>
<dbReference type="InterPro" id="IPR001969">
    <property type="entry name" value="Aspartic_peptidase_AS"/>
</dbReference>
<evidence type="ECO:0000256" key="2">
    <source>
        <dbReference type="ARBA" id="ARBA00022670"/>
    </source>
</evidence>
<evidence type="ECO:0000313" key="9">
    <source>
        <dbReference type="EMBL" id="PFH32771.1"/>
    </source>
</evidence>
<dbReference type="KEGG" id="bbes:BESB_013830"/>
<feature type="active site" evidence="5">
    <location>
        <position position="265"/>
    </location>
</feature>
<comment type="similarity">
    <text evidence="1 7">Belongs to the peptidase A1 family.</text>
</comment>
<dbReference type="VEuPathDB" id="ToxoDB:BESB_013830"/>